<name>A0A101FT96_9EURY</name>
<dbReference type="Gene3D" id="3.30.420.60">
    <property type="entry name" value="eRF1 domain 2"/>
    <property type="match status" value="1"/>
</dbReference>
<protein>
    <recommendedName>
        <fullName evidence="2">Actinobacteria/chloroflexi VLRF1 release factor domain-containing protein</fullName>
    </recommendedName>
</protein>
<evidence type="ECO:0000256" key="1">
    <source>
        <dbReference type="SAM" id="MobiDB-lite"/>
    </source>
</evidence>
<comment type="caution">
    <text evidence="3">The sequence shown here is derived from an EMBL/GenBank/DDBJ whole genome shotgun (WGS) entry which is preliminary data.</text>
</comment>
<dbReference type="InterPro" id="IPR042226">
    <property type="entry name" value="eFR1_2_sf"/>
</dbReference>
<organism evidence="3 6">
    <name type="scientific">Methanothrix harundinacea</name>
    <dbReference type="NCBI Taxonomy" id="301375"/>
    <lineage>
        <taxon>Archaea</taxon>
        <taxon>Methanobacteriati</taxon>
        <taxon>Methanobacteriota</taxon>
        <taxon>Stenosarchaea group</taxon>
        <taxon>Methanomicrobia</taxon>
        <taxon>Methanotrichales</taxon>
        <taxon>Methanotrichaceae</taxon>
        <taxon>Methanothrix</taxon>
    </lineage>
</organism>
<evidence type="ECO:0000313" key="4">
    <source>
        <dbReference type="EMBL" id="KUK97671.1"/>
    </source>
</evidence>
<dbReference type="EMBL" id="LGHB01000001">
    <property type="protein sequence ID" value="KUK97671.1"/>
    <property type="molecule type" value="Genomic_DNA"/>
</dbReference>
<feature type="region of interest" description="Disordered" evidence="1">
    <location>
        <begin position="65"/>
        <end position="92"/>
    </location>
</feature>
<gene>
    <name evidence="3" type="ORF">XD72_1701</name>
    <name evidence="4" type="ORF">XE07_0085</name>
</gene>
<evidence type="ECO:0000259" key="2">
    <source>
        <dbReference type="Pfam" id="PF18859"/>
    </source>
</evidence>
<dbReference type="PATRIC" id="fig|301375.6.peg.1090"/>
<dbReference type="EMBL" id="LGFT01000041">
    <property type="protein sequence ID" value="KUK43934.1"/>
    <property type="molecule type" value="Genomic_DNA"/>
</dbReference>
<evidence type="ECO:0000313" key="3">
    <source>
        <dbReference type="EMBL" id="KUK43934.1"/>
    </source>
</evidence>
<reference evidence="5 6" key="2">
    <citation type="journal article" date="2015" name="MBio">
        <title>Genome-Resolved Metagenomic Analysis Reveals Roles for Candidate Phyla and Other Microbial Community Members in Biogeochemical Transformations in Oil Reservoirs.</title>
        <authorList>
            <person name="Hu P."/>
            <person name="Tom L."/>
            <person name="Singh A."/>
            <person name="Thomas B.C."/>
            <person name="Baker B.J."/>
            <person name="Piceno Y.M."/>
            <person name="Andersen G.L."/>
            <person name="Banfield J.F."/>
        </authorList>
    </citation>
    <scope>NUCLEOTIDE SEQUENCE [LARGE SCALE GENOMIC DNA]</scope>
    <source>
        <strain evidence="3">57_489</strain>
    </source>
</reference>
<proteinExistence type="predicted"/>
<dbReference type="InterPro" id="IPR040783">
    <property type="entry name" value="VLRF1"/>
</dbReference>
<dbReference type="Pfam" id="PF18859">
    <property type="entry name" value="acVLRF1"/>
    <property type="match status" value="1"/>
</dbReference>
<evidence type="ECO:0000313" key="5">
    <source>
        <dbReference type="Proteomes" id="UP000053961"/>
    </source>
</evidence>
<sequence length="314" mass="34764">MVDLLGKKRLEEEIERLRSWGAELEEEKGSLKLQIERREEKIRKLTAAFQETSIALKASEQRIAALQERSAGEGEGEEAEKEGRSPGSSRLLKPREVERLLDRLDSISSPKGDLLSAYVARGSAGGDLPLEFNDLVKRADLDRGVAVFSDPLLFTIALVPPFPIEEDEVAVAGSFKTGPVREMLDIPVLVVAAHAGETLLGVALGREGFAKHTVVKSTVKEKHTKGGWSQKRFERLREEDIRQHADLVAERLPQILEGYRSIPARAVVSGDPALVKMIAPAIEMPILEAKMGRFDRKNPNQLLEEVYGFVCLRG</sequence>
<accession>A0A101FT96</accession>
<dbReference type="SUPFAM" id="SSF53137">
    <property type="entry name" value="Translational machinery components"/>
    <property type="match status" value="1"/>
</dbReference>
<dbReference type="Proteomes" id="UP000057043">
    <property type="component" value="Unassembled WGS sequence"/>
</dbReference>
<dbReference type="Proteomes" id="UP000053961">
    <property type="component" value="Unassembled WGS sequence"/>
</dbReference>
<feature type="domain" description="Actinobacteria/chloroflexi VLRF1 release factor" evidence="2">
    <location>
        <begin position="188"/>
        <end position="282"/>
    </location>
</feature>
<evidence type="ECO:0000313" key="6">
    <source>
        <dbReference type="Proteomes" id="UP000057043"/>
    </source>
</evidence>
<reference evidence="4" key="1">
    <citation type="journal article" date="2015" name="MBio">
        <title>Genome-resolved metagenomic analysis reveals roles for candidate phyla and other microbial community members in biogeochemical transformations in oil reservoirs.</title>
        <authorList>
            <person name="Hu P."/>
            <person name="Tom L."/>
            <person name="Singh A."/>
            <person name="Thomas B.C."/>
            <person name="Baker B.J."/>
            <person name="Piceno Y.M."/>
            <person name="Andersen G.L."/>
            <person name="Banfield J.F."/>
        </authorList>
    </citation>
    <scope>NUCLEOTIDE SEQUENCE [LARGE SCALE GENOMIC DNA]</scope>
    <source>
        <strain evidence="4">56_747</strain>
    </source>
</reference>
<dbReference type="AlphaFoldDB" id="A0A101FT96"/>